<feature type="domain" description="Aminoglycoside phosphotransferase" evidence="1">
    <location>
        <begin position="50"/>
        <end position="268"/>
    </location>
</feature>
<reference evidence="2" key="2">
    <citation type="submission" date="2024-02" db="EMBL/GenBank/DDBJ databases">
        <authorList>
            <person name="Prathaban M."/>
            <person name="Mythili R."/>
            <person name="Sharmila Devi N."/>
            <person name="Sobanaa M."/>
            <person name="Prathiviraj R."/>
            <person name="Selvin J."/>
        </authorList>
    </citation>
    <scope>NUCLEOTIDE SEQUENCE</scope>
    <source>
        <strain evidence="2">MP1014</strain>
    </source>
</reference>
<accession>A0ABU7ZAW8</accession>
<reference evidence="2" key="1">
    <citation type="journal article" date="2024" name="Antonie Van Leeuwenhoek">
        <title>Isoptericola haloaureus sp. nov., a dimorphic actinobacterium isolated from mangrove sediments of southeast India, implicating biosaline agricultural significance through nitrogen fixation and salt tolerance genes.</title>
        <authorList>
            <person name="Prathaban M."/>
            <person name="Prathiviraj R."/>
            <person name="Ravichandran M."/>
            <person name="Natarajan S.D."/>
            <person name="Sobanaa M."/>
            <person name="Hari Krishna Kumar S."/>
            <person name="Chandrasekar V."/>
            <person name="Selvin J."/>
        </authorList>
    </citation>
    <scope>NUCLEOTIDE SEQUENCE</scope>
    <source>
        <strain evidence="2">MP1014</strain>
    </source>
</reference>
<dbReference type="InterPro" id="IPR011009">
    <property type="entry name" value="Kinase-like_dom_sf"/>
</dbReference>
<dbReference type="PANTHER" id="PTHR47829:SF1">
    <property type="entry name" value="HAD FAMILY PHOSPHATASE"/>
    <property type="match status" value="1"/>
</dbReference>
<protein>
    <submittedName>
        <fullName evidence="2">Phosphotransferase family protein</fullName>
    </submittedName>
</protein>
<dbReference type="CDD" id="cd05154">
    <property type="entry name" value="ACAD10_11_N-like"/>
    <property type="match status" value="1"/>
</dbReference>
<dbReference type="InterPro" id="IPR002575">
    <property type="entry name" value="Aminoglycoside_PTrfase"/>
</dbReference>
<dbReference type="SUPFAM" id="SSF56112">
    <property type="entry name" value="Protein kinase-like (PK-like)"/>
    <property type="match status" value="1"/>
</dbReference>
<comment type="caution">
    <text evidence="2">The sequence shown here is derived from an EMBL/GenBank/DDBJ whole genome shotgun (WGS) entry which is preliminary data.</text>
</comment>
<dbReference type="Gene3D" id="3.90.1200.10">
    <property type="match status" value="1"/>
</dbReference>
<dbReference type="Proteomes" id="UP001310387">
    <property type="component" value="Unassembled WGS sequence"/>
</dbReference>
<dbReference type="EMBL" id="JBAGLP010000120">
    <property type="protein sequence ID" value="MEG3616540.1"/>
    <property type="molecule type" value="Genomic_DNA"/>
</dbReference>
<evidence type="ECO:0000259" key="1">
    <source>
        <dbReference type="Pfam" id="PF01636"/>
    </source>
</evidence>
<dbReference type="InterPro" id="IPR041726">
    <property type="entry name" value="ACAD10_11_N"/>
</dbReference>
<evidence type="ECO:0000313" key="2">
    <source>
        <dbReference type="EMBL" id="MEG3616540.1"/>
    </source>
</evidence>
<proteinExistence type="predicted"/>
<organism evidence="2 3">
    <name type="scientific">Isoptericola haloaureus</name>
    <dbReference type="NCBI Taxonomy" id="1542902"/>
    <lineage>
        <taxon>Bacteria</taxon>
        <taxon>Bacillati</taxon>
        <taxon>Actinomycetota</taxon>
        <taxon>Actinomycetes</taxon>
        <taxon>Micrococcales</taxon>
        <taxon>Promicromonosporaceae</taxon>
        <taxon>Isoptericola</taxon>
    </lineage>
</organism>
<dbReference type="PANTHER" id="PTHR47829">
    <property type="entry name" value="HYDROLASE, PUTATIVE (AFU_ORTHOLOGUE AFUA_1G12880)-RELATED"/>
    <property type="match status" value="1"/>
</dbReference>
<dbReference type="RefSeq" id="WP_332903031.1">
    <property type="nucleotide sequence ID" value="NZ_JBAGLP010000120.1"/>
</dbReference>
<dbReference type="Gene3D" id="3.30.200.20">
    <property type="entry name" value="Phosphorylase Kinase, domain 1"/>
    <property type="match status" value="1"/>
</dbReference>
<sequence>MSALVTGPDRADVVQDAAEAAAAPRPPLLVLDPLQRYLDGLGIPAGTLAWRRIGDGQANVTYEVRRGGERMVLRRGPRPPFPPSAHDMVREARVVAALGAVGVRVPRVRAVCDDLAVLGVPFYLMDYVEGEVVTTSLPPGFDGPGAATALVHAAVDTLADLHQVPLEGEVAGLGRPAGYLDRQVRRFAQLWPVNTRRSVPVVDRLAERLAATVPRSARATVVHGDYRLGNLLFAAPDRLAAVLDWEMATLGDPLADLGYLVATYSAAGEVRTPMDLTPVTAGPGFPSRAGLVERYAARTGADLENLAWYEALALWKSTIFCEAIYTRWLDGQRPDDTFAPGLAEGVPLMADVAAQALSRAEEGRR</sequence>
<evidence type="ECO:0000313" key="3">
    <source>
        <dbReference type="Proteomes" id="UP001310387"/>
    </source>
</evidence>
<gene>
    <name evidence="2" type="ORF">V5O49_15520</name>
</gene>
<keyword evidence="3" id="KW-1185">Reference proteome</keyword>
<dbReference type="Pfam" id="PF01636">
    <property type="entry name" value="APH"/>
    <property type="match status" value="1"/>
</dbReference>
<name>A0ABU7ZAW8_9MICO</name>
<dbReference type="InterPro" id="IPR052898">
    <property type="entry name" value="ACAD10-like"/>
</dbReference>